<evidence type="ECO:0000259" key="12">
    <source>
        <dbReference type="PROSITE" id="PS50894"/>
    </source>
</evidence>
<dbReference type="SMART" id="SM00073">
    <property type="entry name" value="HPT"/>
    <property type="match status" value="1"/>
</dbReference>
<dbReference type="SUPFAM" id="SSF47226">
    <property type="entry name" value="Histidine-containing phosphotransfer domain, HPT domain"/>
    <property type="match status" value="1"/>
</dbReference>
<evidence type="ECO:0000256" key="2">
    <source>
        <dbReference type="ARBA" id="ARBA00012438"/>
    </source>
</evidence>
<feature type="region of interest" description="Disordered" evidence="8">
    <location>
        <begin position="228"/>
        <end position="270"/>
    </location>
</feature>
<dbReference type="InterPro" id="IPR002545">
    <property type="entry name" value="CheW-lke_dom"/>
</dbReference>
<dbReference type="InterPro" id="IPR005467">
    <property type="entry name" value="His_kinase_dom"/>
</dbReference>
<dbReference type="SMART" id="SM00260">
    <property type="entry name" value="CheW"/>
    <property type="match status" value="2"/>
</dbReference>
<feature type="domain" description="Response regulatory" evidence="10">
    <location>
        <begin position="837"/>
        <end position="955"/>
    </location>
</feature>
<evidence type="ECO:0000256" key="1">
    <source>
        <dbReference type="ARBA" id="ARBA00000085"/>
    </source>
</evidence>
<feature type="domain" description="CheW-like" evidence="11">
    <location>
        <begin position="687"/>
        <end position="819"/>
    </location>
</feature>
<dbReference type="InterPro" id="IPR004105">
    <property type="entry name" value="CheA-like_dim"/>
</dbReference>
<dbReference type="PROSITE" id="PS50851">
    <property type="entry name" value="CHEW"/>
    <property type="match status" value="2"/>
</dbReference>
<dbReference type="InterPro" id="IPR003594">
    <property type="entry name" value="HATPase_dom"/>
</dbReference>
<keyword evidence="3 7" id="KW-0597">Phosphoprotein</keyword>
<dbReference type="Gene3D" id="1.20.120.160">
    <property type="entry name" value="HPT domain"/>
    <property type="match status" value="1"/>
</dbReference>
<sequence>MDDTELLNEFVEEAREHLGGIEMQLLQIEAMGELIDDDLVNNVFRAIHSVKGAAGFLGLTQINQVAHRLENVLGKVRDHQLIPDPFNVDVMLKGADCLRNLIESIDTSNETDNTALCEQLDAVLAGSSTDETVNSDKAAQTEQMVDAEESCEAAPTATATKTRKTRARKAANSKSSATTTKTTTTKTKTATAKRRRKAAPAKKQAAQAEASLESVESAVNDAVNVGTTAKPAATETSKSKSPPSKPAAKKAPGNGNGPDSPKKTTSPQAEATIRVGVRVLDRLMNLAGELVLSRNQLLRALNEQSRSGTNLDAIANGLDQVTTELQTTIMQTRMQPIGNVFNKFPRVIRDLSASLNKQINLKMEGNDVEVDKTIVEAIADPLTHLVRNSCDHGIELPQDRIDAQKPAVGTVELRAFHQAGKVVIEIVDDGGGMDPSRLREIAVAKGMLSAEAAEQLTDRDAINQIFAPGFSTAKEVSNVSGRGVGMDVVRTNIEQIGGAVEIESELGSGSTIRITLPLTLAIVPSMIVSVDNRRYALPQTNIVELVQTDGREKRIERVNQAEVLRLRGNLIPLVRVSDTLKLIDETDPSEEGSSKQECQLVVVEAGRRQFALAVDRVLDSEEIVVKPLGRHLSNLPLLAGSTILGDGRVAMILDAAGISSQVKLTSDSESSEQTETSSAGEKTTTDVQRLVLLSVGPEDHFAISMDIVSRIERVAHEAIERVGKHRVLQYRGGTLPLVSVDEVVPVNSVDETKFVHVIVFKVYGHEVGLIAPNLYDIRKCDLLFGDDTCRADGVAGIAVIDERPTRLLDLYGLTQIARPEWFSSHAEDQQAKRENTSILVCEDSPFFRNFLSRMLQEEGYQVSSFEHGEAGWASLSEHPGKYDLLLTDVEMPELDGVELTRRVRADGRFETLPIIALTSLADEESVQRGREAGVDDYQVKMNKPDLLASITKHTSGVQK</sequence>
<dbReference type="RefSeq" id="WP_146394374.1">
    <property type="nucleotide sequence ID" value="NZ_SJPJ01000001.1"/>
</dbReference>
<dbReference type="Gene3D" id="2.30.30.40">
    <property type="entry name" value="SH3 Domains"/>
    <property type="match status" value="1"/>
</dbReference>
<dbReference type="CDD" id="cd00731">
    <property type="entry name" value="CheA_reg"/>
    <property type="match status" value="1"/>
</dbReference>
<dbReference type="Gene3D" id="2.40.50.180">
    <property type="entry name" value="CheA-289, Domain 4"/>
    <property type="match status" value="1"/>
</dbReference>
<feature type="modified residue" description="4-aspartylphosphate" evidence="7">
    <location>
        <position position="888"/>
    </location>
</feature>
<keyword evidence="4 13" id="KW-0808">Transferase</keyword>
<feature type="compositionally biased region" description="Low complexity" evidence="8">
    <location>
        <begin position="665"/>
        <end position="678"/>
    </location>
</feature>
<dbReference type="PANTHER" id="PTHR43395:SF1">
    <property type="entry name" value="CHEMOTAXIS PROTEIN CHEA"/>
    <property type="match status" value="1"/>
</dbReference>
<dbReference type="FunFam" id="3.30.565.10:FF:000016">
    <property type="entry name" value="Chemotaxis protein CheA, putative"/>
    <property type="match status" value="1"/>
</dbReference>
<accession>A0A5C5YVP8</accession>
<organism evidence="13 14">
    <name type="scientific">Novipirellula herctigrandis</name>
    <dbReference type="NCBI Taxonomy" id="2527986"/>
    <lineage>
        <taxon>Bacteria</taxon>
        <taxon>Pseudomonadati</taxon>
        <taxon>Planctomycetota</taxon>
        <taxon>Planctomycetia</taxon>
        <taxon>Pirellulales</taxon>
        <taxon>Pirellulaceae</taxon>
        <taxon>Novipirellula</taxon>
    </lineage>
</organism>
<dbReference type="SMART" id="SM00387">
    <property type="entry name" value="HATPase_c"/>
    <property type="match status" value="1"/>
</dbReference>
<dbReference type="Pfam" id="PF02518">
    <property type="entry name" value="HATPase_c"/>
    <property type="match status" value="1"/>
</dbReference>
<feature type="compositionally biased region" description="Polar residues" evidence="8">
    <location>
        <begin position="127"/>
        <end position="143"/>
    </location>
</feature>
<dbReference type="SMART" id="SM01231">
    <property type="entry name" value="H-kinase_dim"/>
    <property type="match status" value="1"/>
</dbReference>
<dbReference type="InterPro" id="IPR001789">
    <property type="entry name" value="Sig_transdc_resp-reg_receiver"/>
</dbReference>
<name>A0A5C5YVP8_9BACT</name>
<evidence type="ECO:0000256" key="8">
    <source>
        <dbReference type="SAM" id="MobiDB-lite"/>
    </source>
</evidence>
<dbReference type="SUPFAM" id="SSF55874">
    <property type="entry name" value="ATPase domain of HSP90 chaperone/DNA topoisomerase II/histidine kinase"/>
    <property type="match status" value="1"/>
</dbReference>
<evidence type="ECO:0000259" key="9">
    <source>
        <dbReference type="PROSITE" id="PS50109"/>
    </source>
</evidence>
<proteinExistence type="predicted"/>
<feature type="domain" description="Histidine kinase" evidence="9">
    <location>
        <begin position="318"/>
        <end position="520"/>
    </location>
</feature>
<dbReference type="SUPFAM" id="SSF52172">
    <property type="entry name" value="CheY-like"/>
    <property type="match status" value="1"/>
</dbReference>
<dbReference type="PRINTS" id="PR00344">
    <property type="entry name" value="BCTRLSENSOR"/>
</dbReference>
<dbReference type="SUPFAM" id="SSF50341">
    <property type="entry name" value="CheW-like"/>
    <property type="match status" value="2"/>
</dbReference>
<feature type="domain" description="HPt" evidence="12">
    <location>
        <begin position="1"/>
        <end position="105"/>
    </location>
</feature>
<dbReference type="InterPro" id="IPR004358">
    <property type="entry name" value="Sig_transdc_His_kin-like_C"/>
</dbReference>
<feature type="modified residue" description="Phosphohistidine" evidence="6">
    <location>
        <position position="48"/>
    </location>
</feature>
<dbReference type="InterPro" id="IPR008207">
    <property type="entry name" value="Sig_transdc_His_kin_Hpt_dom"/>
</dbReference>
<feature type="region of interest" description="Disordered" evidence="8">
    <location>
        <begin position="127"/>
        <end position="216"/>
    </location>
</feature>
<protein>
    <recommendedName>
        <fullName evidence="2">histidine kinase</fullName>
        <ecNumber evidence="2">2.7.13.3</ecNumber>
    </recommendedName>
</protein>
<dbReference type="PANTHER" id="PTHR43395">
    <property type="entry name" value="SENSOR HISTIDINE KINASE CHEA"/>
    <property type="match status" value="1"/>
</dbReference>
<dbReference type="PROSITE" id="PS50894">
    <property type="entry name" value="HPT"/>
    <property type="match status" value="1"/>
</dbReference>
<evidence type="ECO:0000256" key="7">
    <source>
        <dbReference type="PROSITE-ProRule" id="PRU00169"/>
    </source>
</evidence>
<dbReference type="GO" id="GO:0005737">
    <property type="term" value="C:cytoplasm"/>
    <property type="evidence" value="ECO:0007669"/>
    <property type="project" value="InterPro"/>
</dbReference>
<dbReference type="SUPFAM" id="SSF47384">
    <property type="entry name" value="Homodimeric domain of signal transducing histidine kinase"/>
    <property type="match status" value="1"/>
</dbReference>
<dbReference type="InterPro" id="IPR051315">
    <property type="entry name" value="Bact_Chemotaxis_CheA"/>
</dbReference>
<dbReference type="InterPro" id="IPR036890">
    <property type="entry name" value="HATPase_C_sf"/>
</dbReference>
<feature type="compositionally biased region" description="Basic residues" evidence="8">
    <location>
        <begin position="161"/>
        <end position="171"/>
    </location>
</feature>
<dbReference type="InterPro" id="IPR011006">
    <property type="entry name" value="CheY-like_superfamily"/>
</dbReference>
<dbReference type="PROSITE" id="PS50110">
    <property type="entry name" value="RESPONSE_REGULATORY"/>
    <property type="match status" value="1"/>
</dbReference>
<feature type="domain" description="CheW-like" evidence="11">
    <location>
        <begin position="522"/>
        <end position="664"/>
    </location>
</feature>
<gene>
    <name evidence="13" type="primary">cheA_1</name>
    <name evidence="13" type="ORF">CA13_05010</name>
</gene>
<evidence type="ECO:0000313" key="13">
    <source>
        <dbReference type="EMBL" id="TWT79104.1"/>
    </source>
</evidence>
<dbReference type="GO" id="GO:0006935">
    <property type="term" value="P:chemotaxis"/>
    <property type="evidence" value="ECO:0007669"/>
    <property type="project" value="InterPro"/>
</dbReference>
<keyword evidence="14" id="KW-1185">Reference proteome</keyword>
<dbReference type="InterPro" id="IPR036641">
    <property type="entry name" value="HPT_dom_sf"/>
</dbReference>
<dbReference type="Pfam" id="PF02895">
    <property type="entry name" value="H-kinase_dim"/>
    <property type="match status" value="1"/>
</dbReference>
<reference evidence="13 14" key="1">
    <citation type="submission" date="2019-02" db="EMBL/GenBank/DDBJ databases">
        <title>Deep-cultivation of Planctomycetes and their phenomic and genomic characterization uncovers novel biology.</title>
        <authorList>
            <person name="Wiegand S."/>
            <person name="Jogler M."/>
            <person name="Boedeker C."/>
            <person name="Pinto D."/>
            <person name="Vollmers J."/>
            <person name="Rivas-Marin E."/>
            <person name="Kohn T."/>
            <person name="Peeters S.H."/>
            <person name="Heuer A."/>
            <person name="Rast P."/>
            <person name="Oberbeckmann S."/>
            <person name="Bunk B."/>
            <person name="Jeske O."/>
            <person name="Meyerdierks A."/>
            <person name="Storesund J.E."/>
            <person name="Kallscheuer N."/>
            <person name="Luecker S."/>
            <person name="Lage O.M."/>
            <person name="Pohl T."/>
            <person name="Merkel B.J."/>
            <person name="Hornburger P."/>
            <person name="Mueller R.-W."/>
            <person name="Bruemmer F."/>
            <person name="Labrenz M."/>
            <person name="Spormann A.M."/>
            <person name="Op Den Camp H."/>
            <person name="Overmann J."/>
            <person name="Amann R."/>
            <person name="Jetten M.S.M."/>
            <person name="Mascher T."/>
            <person name="Medema M.H."/>
            <person name="Devos D.P."/>
            <person name="Kaster A.-K."/>
            <person name="Ovreas L."/>
            <person name="Rohde M."/>
            <person name="Galperin M.Y."/>
            <person name="Jogler C."/>
        </authorList>
    </citation>
    <scope>NUCLEOTIDE SEQUENCE [LARGE SCALE GENOMIC DNA]</scope>
    <source>
        <strain evidence="13 14">CA13</strain>
    </source>
</reference>
<dbReference type="SMART" id="SM00448">
    <property type="entry name" value="REC"/>
    <property type="match status" value="1"/>
</dbReference>
<evidence type="ECO:0000256" key="5">
    <source>
        <dbReference type="ARBA" id="ARBA00022777"/>
    </source>
</evidence>
<dbReference type="Pfam" id="PF00072">
    <property type="entry name" value="Response_reg"/>
    <property type="match status" value="1"/>
</dbReference>
<feature type="region of interest" description="Disordered" evidence="8">
    <location>
        <begin position="663"/>
        <end position="682"/>
    </location>
</feature>
<dbReference type="CDD" id="cd17546">
    <property type="entry name" value="REC_hyHK_CKI1_RcsC-like"/>
    <property type="match status" value="1"/>
</dbReference>
<dbReference type="PROSITE" id="PS50109">
    <property type="entry name" value="HIS_KIN"/>
    <property type="match status" value="1"/>
</dbReference>
<evidence type="ECO:0000259" key="11">
    <source>
        <dbReference type="PROSITE" id="PS50851"/>
    </source>
</evidence>
<evidence type="ECO:0000313" key="14">
    <source>
        <dbReference type="Proteomes" id="UP000315010"/>
    </source>
</evidence>
<dbReference type="InterPro" id="IPR036097">
    <property type="entry name" value="HisK_dim/P_sf"/>
</dbReference>
<feature type="compositionally biased region" description="Basic residues" evidence="8">
    <location>
        <begin position="191"/>
        <end position="200"/>
    </location>
</feature>
<evidence type="ECO:0000256" key="6">
    <source>
        <dbReference type="PROSITE-ProRule" id="PRU00110"/>
    </source>
</evidence>
<dbReference type="CDD" id="cd16916">
    <property type="entry name" value="HATPase_CheA-like"/>
    <property type="match status" value="1"/>
</dbReference>
<dbReference type="Gene3D" id="3.40.50.2300">
    <property type="match status" value="1"/>
</dbReference>
<dbReference type="GO" id="GO:0000155">
    <property type="term" value="F:phosphorelay sensor kinase activity"/>
    <property type="evidence" value="ECO:0007669"/>
    <property type="project" value="InterPro"/>
</dbReference>
<dbReference type="Pfam" id="PF01584">
    <property type="entry name" value="CheW"/>
    <property type="match status" value="2"/>
</dbReference>
<dbReference type="EMBL" id="SJPJ01000001">
    <property type="protein sequence ID" value="TWT79104.1"/>
    <property type="molecule type" value="Genomic_DNA"/>
</dbReference>
<dbReference type="CDD" id="cd00088">
    <property type="entry name" value="HPT"/>
    <property type="match status" value="1"/>
</dbReference>
<keyword evidence="5" id="KW-0418">Kinase</keyword>
<dbReference type="InterPro" id="IPR037006">
    <property type="entry name" value="CheA-like_homodim_sf"/>
</dbReference>
<dbReference type="Gene3D" id="1.10.287.560">
    <property type="entry name" value="Histidine kinase CheA-like, homodimeric domain"/>
    <property type="match status" value="1"/>
</dbReference>
<evidence type="ECO:0000256" key="4">
    <source>
        <dbReference type="ARBA" id="ARBA00022679"/>
    </source>
</evidence>
<dbReference type="EC" id="2.7.13.3" evidence="2"/>
<evidence type="ECO:0000256" key="3">
    <source>
        <dbReference type="ARBA" id="ARBA00022553"/>
    </source>
</evidence>
<comment type="catalytic activity">
    <reaction evidence="1">
        <text>ATP + protein L-histidine = ADP + protein N-phospho-L-histidine.</text>
        <dbReference type="EC" id="2.7.13.3"/>
    </reaction>
</comment>
<dbReference type="OrthoDB" id="9803176at2"/>
<dbReference type="InterPro" id="IPR036061">
    <property type="entry name" value="CheW-like_dom_sf"/>
</dbReference>
<dbReference type="Gene3D" id="3.30.565.10">
    <property type="entry name" value="Histidine kinase-like ATPase, C-terminal domain"/>
    <property type="match status" value="1"/>
</dbReference>
<dbReference type="Proteomes" id="UP000315010">
    <property type="component" value="Unassembled WGS sequence"/>
</dbReference>
<feature type="compositionally biased region" description="Low complexity" evidence="8">
    <location>
        <begin position="172"/>
        <end position="190"/>
    </location>
</feature>
<comment type="caution">
    <text evidence="13">The sequence shown here is derived from an EMBL/GenBank/DDBJ whole genome shotgun (WGS) entry which is preliminary data.</text>
</comment>
<dbReference type="AlphaFoldDB" id="A0A5C5YVP8"/>
<evidence type="ECO:0000259" key="10">
    <source>
        <dbReference type="PROSITE" id="PS50110"/>
    </source>
</evidence>
<dbReference type="Pfam" id="PF01627">
    <property type="entry name" value="Hpt"/>
    <property type="match status" value="1"/>
</dbReference>